<dbReference type="OrthoDB" id="9813383at2"/>
<protein>
    <submittedName>
        <fullName evidence="1">Putative glutamine amidotransferase</fullName>
    </submittedName>
</protein>
<keyword evidence="1" id="KW-0315">Glutamine amidotransferase</keyword>
<keyword evidence="1" id="KW-0808">Transferase</keyword>
<organism evidence="1 2">
    <name type="scientific">Maricaulis salignorans</name>
    <dbReference type="NCBI Taxonomy" id="144026"/>
    <lineage>
        <taxon>Bacteria</taxon>
        <taxon>Pseudomonadati</taxon>
        <taxon>Pseudomonadota</taxon>
        <taxon>Alphaproteobacteria</taxon>
        <taxon>Maricaulales</taxon>
        <taxon>Maricaulaceae</taxon>
        <taxon>Maricaulis</taxon>
    </lineage>
</organism>
<dbReference type="SUPFAM" id="SSF52317">
    <property type="entry name" value="Class I glutamine amidotransferase-like"/>
    <property type="match status" value="1"/>
</dbReference>
<dbReference type="PANTHER" id="PTHR43235">
    <property type="entry name" value="GLUTAMINE AMIDOTRANSFERASE PB2B2.05-RELATED"/>
    <property type="match status" value="1"/>
</dbReference>
<dbReference type="RefSeq" id="WP_091768613.1">
    <property type="nucleotide sequence ID" value="NZ_FNHG01000005.1"/>
</dbReference>
<dbReference type="InterPro" id="IPR029062">
    <property type="entry name" value="Class_I_gatase-like"/>
</dbReference>
<keyword evidence="2" id="KW-1185">Reference proteome</keyword>
<dbReference type="InterPro" id="IPR044668">
    <property type="entry name" value="PuuD-like"/>
</dbReference>
<accession>A0A1G9QSS7</accession>
<gene>
    <name evidence="1" type="ORF">SAMN04488568_105147</name>
</gene>
<dbReference type="InterPro" id="IPR011697">
    <property type="entry name" value="Peptidase_C26"/>
</dbReference>
<dbReference type="GO" id="GO:0005829">
    <property type="term" value="C:cytosol"/>
    <property type="evidence" value="ECO:0007669"/>
    <property type="project" value="TreeGrafter"/>
</dbReference>
<dbReference type="Pfam" id="PF07722">
    <property type="entry name" value="Peptidase_C26"/>
    <property type="match status" value="1"/>
</dbReference>
<proteinExistence type="predicted"/>
<dbReference type="STRING" id="144026.SAMN04488568_105147"/>
<dbReference type="GO" id="GO:0016811">
    <property type="term" value="F:hydrolase activity, acting on carbon-nitrogen (but not peptide) bonds, in linear amides"/>
    <property type="evidence" value="ECO:0007669"/>
    <property type="project" value="InterPro"/>
</dbReference>
<dbReference type="AlphaFoldDB" id="A0A1G9QSS7"/>
<evidence type="ECO:0000313" key="1">
    <source>
        <dbReference type="EMBL" id="SDM14078.1"/>
    </source>
</evidence>
<dbReference type="Proteomes" id="UP000199759">
    <property type="component" value="Unassembled WGS sequence"/>
</dbReference>
<name>A0A1G9QSS7_9PROT</name>
<dbReference type="EMBL" id="FNHG01000005">
    <property type="protein sequence ID" value="SDM14078.1"/>
    <property type="molecule type" value="Genomic_DNA"/>
</dbReference>
<dbReference type="Gene3D" id="3.40.50.880">
    <property type="match status" value="1"/>
</dbReference>
<dbReference type="PANTHER" id="PTHR43235:SF1">
    <property type="entry name" value="GLUTAMINE AMIDOTRANSFERASE PB2B2.05-RELATED"/>
    <property type="match status" value="1"/>
</dbReference>
<dbReference type="PROSITE" id="PS51273">
    <property type="entry name" value="GATASE_TYPE_1"/>
    <property type="match status" value="1"/>
</dbReference>
<reference evidence="1 2" key="1">
    <citation type="submission" date="2016-10" db="EMBL/GenBank/DDBJ databases">
        <authorList>
            <person name="de Groot N.N."/>
        </authorList>
    </citation>
    <scope>NUCLEOTIDE SEQUENCE [LARGE SCALE GENOMIC DNA]</scope>
    <source>
        <strain evidence="1 2">DSM 16077</strain>
    </source>
</reference>
<sequence length="239" mass="26364">MTPIEDMTHPDAHRKPLIGFTVGTQGDHGVAFLLRLAIWMAGGRSIRLTRLPDAMDGAMPDGLILGGGLDIHPARYAGDESFKAQFDNDRDDLEWCWMDWADTARVPAFGICRGLQMLNVHAGGDLHQSLDPDIIATWPTSTIGYMIFRKPIRIEPGSHLAAATGSTTLEVNSLHRQAVRNPAPGFTVVARERASDGIQGIEAEAPALRMGVQYHPELLLHQTTARSLFRYFVDRCRGR</sequence>
<dbReference type="GO" id="GO:0016740">
    <property type="term" value="F:transferase activity"/>
    <property type="evidence" value="ECO:0007669"/>
    <property type="project" value="UniProtKB-KW"/>
</dbReference>
<evidence type="ECO:0000313" key="2">
    <source>
        <dbReference type="Proteomes" id="UP000199759"/>
    </source>
</evidence>